<organism evidence="4">
    <name type="scientific">Polytomella parva</name>
    <dbReference type="NCBI Taxonomy" id="51329"/>
    <lineage>
        <taxon>Eukaryota</taxon>
        <taxon>Viridiplantae</taxon>
        <taxon>Chlorophyta</taxon>
        <taxon>core chlorophytes</taxon>
        <taxon>Chlorophyceae</taxon>
        <taxon>CS clade</taxon>
        <taxon>Chlamydomonadales</taxon>
        <taxon>Chlamydomonadaceae</taxon>
        <taxon>Polytomella</taxon>
    </lineage>
</organism>
<dbReference type="GO" id="GO:0050661">
    <property type="term" value="F:NADP binding"/>
    <property type="evidence" value="ECO:0007669"/>
    <property type="project" value="InterPro"/>
</dbReference>
<dbReference type="InterPro" id="IPR051265">
    <property type="entry name" value="HIBADH-related_NP60_sf"/>
</dbReference>
<sequence length="374" mass="38671">MLSNTVAGKFATSSRCNERCNKVFLSGVSPFTTAAFNSNAVFVKPYSLNMKPCNPIIRPVVSAKAIHASVLENAPKMKVALPIAAPGKTTVGFIGIGIMGLAMARNLIKAGYDVIVWNRNTSKCAPLVEAGAKLATSPRDVTSRATYTFAMLSDPTAVLSAALGPNGAVAGLSPGKGYIDVSTVDAATSRQVGAAVSSAGGSFLEAPVSGSKGPAEQGTLIFLTAGDQELYTAVENPLKAMGKAAFFLGNAGAAAEMKLVVNMLMGGMMACFSESLVLAKKAGLEEKDLIDVIKLGAVAAPMFALKGPTMVKGAYNPAFPCKHQHKDMRLALELGEKVKMDLPVAKAAHALFSQAVEGGLGDLDFSAVIEAVKK</sequence>
<dbReference type="Gene3D" id="3.40.50.720">
    <property type="entry name" value="NAD(P)-binding Rossmann-like Domain"/>
    <property type="match status" value="1"/>
</dbReference>
<comment type="similarity">
    <text evidence="1">Belongs to the HIBADH-related family. NP60 subfamily.</text>
</comment>
<protein>
    <submittedName>
        <fullName evidence="4">Uncharacterized protein</fullName>
    </submittedName>
</protein>
<evidence type="ECO:0000256" key="1">
    <source>
        <dbReference type="ARBA" id="ARBA00007598"/>
    </source>
</evidence>
<evidence type="ECO:0000259" key="2">
    <source>
        <dbReference type="Pfam" id="PF03446"/>
    </source>
</evidence>
<evidence type="ECO:0000313" key="4">
    <source>
        <dbReference type="EMBL" id="CAD8767268.1"/>
    </source>
</evidence>
<dbReference type="PANTHER" id="PTHR43580">
    <property type="entry name" value="OXIDOREDUCTASE GLYR1-RELATED"/>
    <property type="match status" value="1"/>
</dbReference>
<dbReference type="FunFam" id="3.40.50.720:FF:000058">
    <property type="entry name" value="Putative oxidoreductase GLYR1 homolog"/>
    <property type="match status" value="1"/>
</dbReference>
<feature type="domain" description="3-hydroxyisobutyrate dehydrogenase-like NAD-binding" evidence="3">
    <location>
        <begin position="252"/>
        <end position="371"/>
    </location>
</feature>
<name>A0A7S0Y986_9CHLO</name>
<dbReference type="Pfam" id="PF14833">
    <property type="entry name" value="NAD_binding_11"/>
    <property type="match status" value="1"/>
</dbReference>
<dbReference type="SUPFAM" id="SSF51735">
    <property type="entry name" value="NAD(P)-binding Rossmann-fold domains"/>
    <property type="match status" value="1"/>
</dbReference>
<gene>
    <name evidence="4" type="ORF">PPAR00522_LOCUS3661</name>
</gene>
<accession>A0A7S0Y986</accession>
<reference evidence="4" key="1">
    <citation type="submission" date="2021-01" db="EMBL/GenBank/DDBJ databases">
        <authorList>
            <person name="Corre E."/>
            <person name="Pelletier E."/>
            <person name="Niang G."/>
            <person name="Scheremetjew M."/>
            <person name="Finn R."/>
            <person name="Kale V."/>
            <person name="Holt S."/>
            <person name="Cochrane G."/>
            <person name="Meng A."/>
            <person name="Brown T."/>
            <person name="Cohen L."/>
        </authorList>
    </citation>
    <scope>NUCLEOTIDE SEQUENCE</scope>
    <source>
        <strain evidence="4">SAG 63-3</strain>
    </source>
</reference>
<dbReference type="EMBL" id="HBFM01006081">
    <property type="protein sequence ID" value="CAD8767268.1"/>
    <property type="molecule type" value="Transcribed_RNA"/>
</dbReference>
<feature type="domain" description="6-phosphogluconate dehydrogenase NADP-binding" evidence="2">
    <location>
        <begin position="90"/>
        <end position="249"/>
    </location>
</feature>
<dbReference type="InterPro" id="IPR008927">
    <property type="entry name" value="6-PGluconate_DH-like_C_sf"/>
</dbReference>
<dbReference type="InterPro" id="IPR006115">
    <property type="entry name" value="6PGDH_NADP-bd"/>
</dbReference>
<dbReference type="AlphaFoldDB" id="A0A7S0Y986"/>
<dbReference type="InterPro" id="IPR029154">
    <property type="entry name" value="HIBADH-like_NADP-bd"/>
</dbReference>
<dbReference type="InterPro" id="IPR036291">
    <property type="entry name" value="NAD(P)-bd_dom_sf"/>
</dbReference>
<dbReference type="Pfam" id="PF03446">
    <property type="entry name" value="NAD_binding_2"/>
    <property type="match status" value="1"/>
</dbReference>
<evidence type="ECO:0000259" key="3">
    <source>
        <dbReference type="Pfam" id="PF14833"/>
    </source>
</evidence>
<dbReference type="InterPro" id="IPR013328">
    <property type="entry name" value="6PGD_dom2"/>
</dbReference>
<dbReference type="SUPFAM" id="SSF48179">
    <property type="entry name" value="6-phosphogluconate dehydrogenase C-terminal domain-like"/>
    <property type="match status" value="1"/>
</dbReference>
<dbReference type="Gene3D" id="1.10.1040.10">
    <property type="entry name" value="N-(1-d-carboxylethyl)-l-norvaline Dehydrogenase, domain 2"/>
    <property type="match status" value="1"/>
</dbReference>
<proteinExistence type="inferred from homology"/>
<dbReference type="GO" id="GO:0051287">
    <property type="term" value="F:NAD binding"/>
    <property type="evidence" value="ECO:0007669"/>
    <property type="project" value="InterPro"/>
</dbReference>
<dbReference type="PANTHER" id="PTHR43580:SF2">
    <property type="entry name" value="CYTOKINE-LIKE NUCLEAR FACTOR N-PAC"/>
    <property type="match status" value="1"/>
</dbReference>